<dbReference type="GO" id="GO:0032589">
    <property type="term" value="C:neuron projection membrane"/>
    <property type="evidence" value="ECO:0007669"/>
    <property type="project" value="TreeGrafter"/>
</dbReference>
<evidence type="ECO:0000256" key="2">
    <source>
        <dbReference type="SAM" id="SignalP"/>
    </source>
</evidence>
<feature type="compositionally biased region" description="Low complexity" evidence="1">
    <location>
        <begin position="362"/>
        <end position="371"/>
    </location>
</feature>
<dbReference type="SMART" id="SM00409">
    <property type="entry name" value="IG"/>
    <property type="match status" value="2"/>
</dbReference>
<dbReference type="InterPro" id="IPR003599">
    <property type="entry name" value="Ig_sub"/>
</dbReference>
<feature type="chain" id="PRO_5029485895" description="Ig-like domain-containing protein" evidence="2">
    <location>
        <begin position="20"/>
        <end position="500"/>
    </location>
</feature>
<dbReference type="CDD" id="cd00096">
    <property type="entry name" value="Ig"/>
    <property type="match status" value="1"/>
</dbReference>
<sequence>MFRLKGILLIGSVMLMATSELGPHQVGAVALAGKVRTGRNPVAFTGSHRHPQQRANADLDIGVISHSLLPQTSSQQLRRRGANVNSPSGTSGSGNNRLILRSVATGGNSERNVGAPLASFSALGDTDQTGGTGRGGGSVIRGHGEYSIALGTSGGGGPNFNTAAAAASGPGGAFPAFDSSAMDEVITAVIGKPAFLPCAVTNLGDRTVSWIRRKDLNVLSVGLARYTQDPRFSVIHTAGSDLWTLQLAYPTADDSGVYECQVGTLPKISRQVTLNVIARSAKISGGPQLYVNTGSVLNLTCVLSGDGILAYVGHHNKNHTNQHQQHQQNQLSGGSLASTKRLDDLSGSGRSSVNKAKDHTNSISSSSGSGSRARKNSKEGNVFHVFWYHNGAVLNYDRSARVHRYGGVGNNGDSIVSTVTIARAQEHHSGNYTCRPSNAEPDTITVHVLNGDQPTLAMQGGGSSLLSSAAMRSLSLVDLWRALYGVALPCMMYAACVRLR</sequence>
<dbReference type="PANTHER" id="PTHR23279">
    <property type="entry name" value="DEFECTIVE PROBOSCIS EXTENSION RESPONSE DPR -RELATED"/>
    <property type="match status" value="1"/>
</dbReference>
<dbReference type="GO" id="GO:0050808">
    <property type="term" value="P:synapse organization"/>
    <property type="evidence" value="ECO:0007669"/>
    <property type="project" value="TreeGrafter"/>
</dbReference>
<dbReference type="RefSeq" id="XP_022671239.1">
    <property type="nucleotide sequence ID" value="XM_022815504.1"/>
</dbReference>
<dbReference type="GeneID" id="111254554"/>
<evidence type="ECO:0000313" key="4">
    <source>
        <dbReference type="EnsemblMetazoa" id="XP_022671239"/>
    </source>
</evidence>
<dbReference type="SMART" id="SM00408">
    <property type="entry name" value="IGc2"/>
    <property type="match status" value="2"/>
</dbReference>
<dbReference type="SUPFAM" id="SSF48726">
    <property type="entry name" value="Immunoglobulin"/>
    <property type="match status" value="2"/>
</dbReference>
<dbReference type="InterPro" id="IPR037448">
    <property type="entry name" value="Zig-8"/>
</dbReference>
<dbReference type="InParanoid" id="A0A7M7KSY0"/>
<dbReference type="Proteomes" id="UP000594260">
    <property type="component" value="Unplaced"/>
</dbReference>
<name>A0A7M7KSY0_VARDE</name>
<feature type="domain" description="Ig-like" evidence="3">
    <location>
        <begin position="175"/>
        <end position="273"/>
    </location>
</feature>
<feature type="compositionally biased region" description="Low complexity" evidence="1">
    <location>
        <begin position="83"/>
        <end position="96"/>
    </location>
</feature>
<protein>
    <recommendedName>
        <fullName evidence="3">Ig-like domain-containing protein</fullName>
    </recommendedName>
</protein>
<organism evidence="4 5">
    <name type="scientific">Varroa destructor</name>
    <name type="common">Honeybee mite</name>
    <dbReference type="NCBI Taxonomy" id="109461"/>
    <lineage>
        <taxon>Eukaryota</taxon>
        <taxon>Metazoa</taxon>
        <taxon>Ecdysozoa</taxon>
        <taxon>Arthropoda</taxon>
        <taxon>Chelicerata</taxon>
        <taxon>Arachnida</taxon>
        <taxon>Acari</taxon>
        <taxon>Parasitiformes</taxon>
        <taxon>Mesostigmata</taxon>
        <taxon>Gamasina</taxon>
        <taxon>Dermanyssoidea</taxon>
        <taxon>Varroidae</taxon>
        <taxon>Varroa</taxon>
    </lineage>
</organism>
<dbReference type="InterPro" id="IPR007110">
    <property type="entry name" value="Ig-like_dom"/>
</dbReference>
<dbReference type="PANTHER" id="PTHR23279:SF36">
    <property type="entry name" value="DEFECTIVE PROBOSCIS EXTENSION RESPONSE 9, ISOFORM A"/>
    <property type="match status" value="1"/>
</dbReference>
<accession>A0A7M7KSY0</accession>
<dbReference type="InterPro" id="IPR013783">
    <property type="entry name" value="Ig-like_fold"/>
</dbReference>
<dbReference type="InterPro" id="IPR036179">
    <property type="entry name" value="Ig-like_dom_sf"/>
</dbReference>
<dbReference type="PROSITE" id="PS50835">
    <property type="entry name" value="IG_LIKE"/>
    <property type="match status" value="2"/>
</dbReference>
<feature type="signal peptide" evidence="2">
    <location>
        <begin position="1"/>
        <end position="19"/>
    </location>
</feature>
<dbReference type="AlphaFoldDB" id="A0A7M7KSY0"/>
<feature type="domain" description="Ig-like" evidence="3">
    <location>
        <begin position="385"/>
        <end position="445"/>
    </location>
</feature>
<dbReference type="EnsemblMetazoa" id="XM_022815504">
    <property type="protein sequence ID" value="XP_022671239"/>
    <property type="gene ID" value="LOC111254554"/>
</dbReference>
<proteinExistence type="predicted"/>
<reference evidence="4" key="1">
    <citation type="submission" date="2021-01" db="UniProtKB">
        <authorList>
            <consortium name="EnsemblMetazoa"/>
        </authorList>
    </citation>
    <scope>IDENTIFICATION</scope>
</reference>
<evidence type="ECO:0000313" key="5">
    <source>
        <dbReference type="Proteomes" id="UP000594260"/>
    </source>
</evidence>
<dbReference type="Gene3D" id="2.60.40.10">
    <property type="entry name" value="Immunoglobulins"/>
    <property type="match status" value="2"/>
</dbReference>
<dbReference type="FunFam" id="2.60.40.10:FF:000129">
    <property type="entry name" value="CLUMA_CG018772, isoform A"/>
    <property type="match status" value="1"/>
</dbReference>
<feature type="compositionally biased region" description="Low complexity" evidence="1">
    <location>
        <begin position="321"/>
        <end position="330"/>
    </location>
</feature>
<dbReference type="OrthoDB" id="6427221at2759"/>
<dbReference type="KEGG" id="vde:111254554"/>
<feature type="region of interest" description="Disordered" evidence="1">
    <location>
        <begin position="319"/>
        <end position="376"/>
    </location>
</feature>
<feature type="region of interest" description="Disordered" evidence="1">
    <location>
        <begin position="70"/>
        <end position="97"/>
    </location>
</feature>
<keyword evidence="2" id="KW-0732">Signal</keyword>
<evidence type="ECO:0000259" key="3">
    <source>
        <dbReference type="PROSITE" id="PS50835"/>
    </source>
</evidence>
<keyword evidence="5" id="KW-1185">Reference proteome</keyword>
<evidence type="ECO:0000256" key="1">
    <source>
        <dbReference type="SAM" id="MobiDB-lite"/>
    </source>
</evidence>
<dbReference type="InterPro" id="IPR003598">
    <property type="entry name" value="Ig_sub2"/>
</dbReference>